<dbReference type="PANTHER" id="PTHR38340:SF1">
    <property type="entry name" value="S-LAYER PROTEIN"/>
    <property type="match status" value="1"/>
</dbReference>
<accession>W4L5X7</accession>
<dbReference type="PROSITE" id="PS00330">
    <property type="entry name" value="HEMOLYSIN_CALCIUM"/>
    <property type="match status" value="2"/>
</dbReference>
<comment type="subcellular location">
    <subcellularLocation>
        <location evidence="1">Secreted</location>
    </subcellularLocation>
</comment>
<evidence type="ECO:0000313" key="5">
    <source>
        <dbReference type="Proteomes" id="UP000019141"/>
    </source>
</evidence>
<keyword evidence="2" id="KW-0964">Secreted</keyword>
<dbReference type="PANTHER" id="PTHR38340">
    <property type="entry name" value="S-LAYER PROTEIN"/>
    <property type="match status" value="1"/>
</dbReference>
<reference evidence="4 5" key="1">
    <citation type="journal article" date="2014" name="Nature">
        <title>An environmental bacterial taxon with a large and distinct metabolic repertoire.</title>
        <authorList>
            <person name="Wilson M.C."/>
            <person name="Mori T."/>
            <person name="Ruckert C."/>
            <person name="Uria A.R."/>
            <person name="Helf M.J."/>
            <person name="Takada K."/>
            <person name="Gernert C."/>
            <person name="Steffens U.A."/>
            <person name="Heycke N."/>
            <person name="Schmitt S."/>
            <person name="Rinke C."/>
            <person name="Helfrich E.J."/>
            <person name="Brachmann A.O."/>
            <person name="Gurgui C."/>
            <person name="Wakimoto T."/>
            <person name="Kracht M."/>
            <person name="Crusemann M."/>
            <person name="Hentschel U."/>
            <person name="Abe I."/>
            <person name="Matsunaga S."/>
            <person name="Kalinowski J."/>
            <person name="Takeyama H."/>
            <person name="Piel J."/>
        </authorList>
    </citation>
    <scope>NUCLEOTIDE SEQUENCE [LARGE SCALE GENOMIC DNA]</scope>
    <source>
        <strain evidence="5">TSY1</strain>
    </source>
</reference>
<protein>
    <recommendedName>
        <fullName evidence="6">Calcium-binding protein</fullName>
    </recommendedName>
</protein>
<keyword evidence="5" id="KW-1185">Reference proteome</keyword>
<dbReference type="Gene3D" id="2.150.10.10">
    <property type="entry name" value="Serralysin-like metalloprotease, C-terminal"/>
    <property type="match status" value="3"/>
</dbReference>
<evidence type="ECO:0000313" key="4">
    <source>
        <dbReference type="EMBL" id="ETW93452.1"/>
    </source>
</evidence>
<dbReference type="InterPro" id="IPR050557">
    <property type="entry name" value="RTX_toxin/Mannuronan_C5-epim"/>
</dbReference>
<dbReference type="GO" id="GO:0005509">
    <property type="term" value="F:calcium ion binding"/>
    <property type="evidence" value="ECO:0007669"/>
    <property type="project" value="InterPro"/>
</dbReference>
<dbReference type="InterPro" id="IPR011049">
    <property type="entry name" value="Serralysin-like_metalloprot_C"/>
</dbReference>
<comment type="caution">
    <text evidence="4">The sequence shown here is derived from an EMBL/GenBank/DDBJ whole genome shotgun (WGS) entry which is preliminary data.</text>
</comment>
<gene>
    <name evidence="4" type="ORF">ETSY1_39170</name>
</gene>
<dbReference type="Pfam" id="PF00353">
    <property type="entry name" value="HemolysinCabind"/>
    <property type="match status" value="3"/>
</dbReference>
<evidence type="ECO:0008006" key="6">
    <source>
        <dbReference type="Google" id="ProtNLM"/>
    </source>
</evidence>
<feature type="signal peptide" evidence="3">
    <location>
        <begin position="1"/>
        <end position="25"/>
    </location>
</feature>
<proteinExistence type="predicted"/>
<evidence type="ECO:0000256" key="2">
    <source>
        <dbReference type="ARBA" id="ARBA00022525"/>
    </source>
</evidence>
<dbReference type="PATRIC" id="fig|1429438.4.peg.7346"/>
<dbReference type="SUPFAM" id="SSF51120">
    <property type="entry name" value="beta-Roll"/>
    <property type="match status" value="2"/>
</dbReference>
<dbReference type="GO" id="GO:0005576">
    <property type="term" value="C:extracellular region"/>
    <property type="evidence" value="ECO:0007669"/>
    <property type="project" value="UniProtKB-SubCell"/>
</dbReference>
<feature type="chain" id="PRO_5004844606" description="Calcium-binding protein" evidence="3">
    <location>
        <begin position="26"/>
        <end position="527"/>
    </location>
</feature>
<name>W4L5X7_ENTF1</name>
<keyword evidence="3" id="KW-0732">Signal</keyword>
<evidence type="ECO:0000256" key="3">
    <source>
        <dbReference type="SAM" id="SignalP"/>
    </source>
</evidence>
<dbReference type="EMBL" id="AZHW01001234">
    <property type="protein sequence ID" value="ETW93452.1"/>
    <property type="molecule type" value="Genomic_DNA"/>
</dbReference>
<dbReference type="InterPro" id="IPR001343">
    <property type="entry name" value="Hemolysn_Ca-bd"/>
</dbReference>
<organism evidence="4 5">
    <name type="scientific">Entotheonella factor</name>
    <dbReference type="NCBI Taxonomy" id="1429438"/>
    <lineage>
        <taxon>Bacteria</taxon>
        <taxon>Pseudomonadati</taxon>
        <taxon>Nitrospinota/Tectimicrobiota group</taxon>
        <taxon>Candidatus Tectimicrobiota</taxon>
        <taxon>Candidatus Entotheonellia</taxon>
        <taxon>Candidatus Entotheonellales</taxon>
        <taxon>Candidatus Entotheonellaceae</taxon>
        <taxon>Candidatus Entotheonella</taxon>
    </lineage>
</organism>
<dbReference type="HOGENOM" id="CLU_516479_0_0_7"/>
<dbReference type="SUPFAM" id="SSF55486">
    <property type="entry name" value="Metalloproteases ('zincins'), catalytic domain"/>
    <property type="match status" value="1"/>
</dbReference>
<dbReference type="Proteomes" id="UP000019141">
    <property type="component" value="Unassembled WGS sequence"/>
</dbReference>
<evidence type="ECO:0000256" key="1">
    <source>
        <dbReference type="ARBA" id="ARBA00004613"/>
    </source>
</evidence>
<dbReference type="AlphaFoldDB" id="W4L5X7"/>
<dbReference type="InterPro" id="IPR018511">
    <property type="entry name" value="Hemolysin-typ_Ca-bd_CS"/>
</dbReference>
<sequence length="527" mass="55313">MKYRINSKMIGLFMFVALFSWPPTAPLSWADAVINVVNLDRPGEGFNDTSAPDADSANGGNDGATLGEQRLKAFQYAADIWGKRIDSVVPIEIDARMDTLFCSDRSAVLGAAGPLSMHRDFTGAPLSETWYPQALANSLAARDLDSGHSDLVAMFNSAIGTTCTFPIVWYYGLNAQPPAGTIDFVTVVLHEIGHGLGFLSLVDLASGQKFAGLDDTYMLHLKNNTTGEKYPDMTDEERVVASLNTGNLHWSGSHVVNENGSEVDMYAPSFHQTGSSVSHFSNTVSPDQVMEPSYTGPSHDLGLALPLFRDLGWPTGQADTPPVSQTPCGCDLPGAIVGTPGRDFLRGTRGDDIICGLGGNDVIFGYGGNDCIEGGAGNDWIYGHHGDDTVFGDAGNDRIYGNAGDDTLEGGEGADTLVGSSGADTLSGGAGRDYVYGGNDNDTMSGGEGRDYLIGGRGNDDITGDAGNDWLLGHSGNDYMFGGAGADRLYGGSGNDYLDGGSSDSAFDICIGGRGGDSTTACEFDRP</sequence>
<dbReference type="PRINTS" id="PR00313">
    <property type="entry name" value="CABNDNGRPT"/>
</dbReference>